<accession>A0AAN7T8B7</accession>
<feature type="region of interest" description="Disordered" evidence="1">
    <location>
        <begin position="82"/>
        <end position="102"/>
    </location>
</feature>
<dbReference type="SUPFAM" id="SSF52799">
    <property type="entry name" value="(Phosphotyrosine protein) phosphatases II"/>
    <property type="match status" value="1"/>
</dbReference>
<gene>
    <name evidence="3" type="ORF">LTR62_001341</name>
</gene>
<dbReference type="PROSITE" id="PS50056">
    <property type="entry name" value="TYR_PHOSPHATASE_2"/>
    <property type="match status" value="1"/>
</dbReference>
<feature type="compositionally biased region" description="Low complexity" evidence="1">
    <location>
        <begin position="91"/>
        <end position="102"/>
    </location>
</feature>
<reference evidence="3" key="1">
    <citation type="submission" date="2023-08" db="EMBL/GenBank/DDBJ databases">
        <title>Black Yeasts Isolated from many extreme environments.</title>
        <authorList>
            <person name="Coleine C."/>
            <person name="Stajich J.E."/>
            <person name="Selbmann L."/>
        </authorList>
    </citation>
    <scope>NUCLEOTIDE SEQUENCE</scope>
    <source>
        <strain evidence="3">CCFEE 5401</strain>
    </source>
</reference>
<evidence type="ECO:0000313" key="4">
    <source>
        <dbReference type="Proteomes" id="UP001310890"/>
    </source>
</evidence>
<proteinExistence type="predicted"/>
<sequence length="327" mass="35937">MATQIPYPVPGSHPFDNILNFRDVALFINHATGQNLLRPGLLYRSARPDAASDHDRTVLLNEVKLKTIIDLRTKTELHEAKQKFASKSKTSGSLGPAAAGAGETAALPSHPIAKSSENTKDNEHAIPKTLRIEGIKYVEVDLNGKNYSNALLKRLTFSQKTKLYALYVLGYRKEAISILGSNIMAARGLSGLAEDSLEHCGAEVKHFFTLLAERENYPVLAHCTQGKDRTGLTVLLVLMLCGIPVEAIEADYQVSERELERERREKVVEIEGIGLPESFADCEPGWAGKVGGWVEGRYRGVEKFLEGCGVGREVQGRVREVLMVGVE</sequence>
<protein>
    <recommendedName>
        <fullName evidence="2">Tyrosine specific protein phosphatases domain-containing protein</fullName>
    </recommendedName>
</protein>
<dbReference type="PANTHER" id="PTHR31126:SF10">
    <property type="entry name" value="PROTEIN PHOSPHATASE, PUTATIVE (AFU_ORTHOLOGUE AFUA_6G06650)-RELATED"/>
    <property type="match status" value="1"/>
</dbReference>
<evidence type="ECO:0000256" key="1">
    <source>
        <dbReference type="SAM" id="MobiDB-lite"/>
    </source>
</evidence>
<evidence type="ECO:0000313" key="3">
    <source>
        <dbReference type="EMBL" id="KAK5107361.1"/>
    </source>
</evidence>
<dbReference type="InterPro" id="IPR000387">
    <property type="entry name" value="Tyr_Pase_dom"/>
</dbReference>
<dbReference type="Pfam" id="PF13350">
    <property type="entry name" value="Y_phosphatase3"/>
    <property type="match status" value="1"/>
</dbReference>
<dbReference type="GO" id="GO:0004721">
    <property type="term" value="F:phosphoprotein phosphatase activity"/>
    <property type="evidence" value="ECO:0007669"/>
    <property type="project" value="InterPro"/>
</dbReference>
<dbReference type="InterPro" id="IPR026893">
    <property type="entry name" value="Tyr/Ser_Pase_IphP-type"/>
</dbReference>
<dbReference type="Proteomes" id="UP001310890">
    <property type="component" value="Unassembled WGS sequence"/>
</dbReference>
<dbReference type="InterPro" id="IPR029021">
    <property type="entry name" value="Prot-tyrosine_phosphatase-like"/>
</dbReference>
<comment type="caution">
    <text evidence="3">The sequence shown here is derived from an EMBL/GenBank/DDBJ whole genome shotgun (WGS) entry which is preliminary data.</text>
</comment>
<evidence type="ECO:0000259" key="2">
    <source>
        <dbReference type="PROSITE" id="PS50056"/>
    </source>
</evidence>
<dbReference type="EMBL" id="JAVRRL010000125">
    <property type="protein sequence ID" value="KAK5107361.1"/>
    <property type="molecule type" value="Genomic_DNA"/>
</dbReference>
<dbReference type="PANTHER" id="PTHR31126">
    <property type="entry name" value="TYROSINE-PROTEIN PHOSPHATASE"/>
    <property type="match status" value="1"/>
</dbReference>
<feature type="domain" description="Tyrosine specific protein phosphatases" evidence="2">
    <location>
        <begin position="205"/>
        <end position="267"/>
    </location>
</feature>
<organism evidence="3 4">
    <name type="scientific">Meristemomyces frigidus</name>
    <dbReference type="NCBI Taxonomy" id="1508187"/>
    <lineage>
        <taxon>Eukaryota</taxon>
        <taxon>Fungi</taxon>
        <taxon>Dikarya</taxon>
        <taxon>Ascomycota</taxon>
        <taxon>Pezizomycotina</taxon>
        <taxon>Dothideomycetes</taxon>
        <taxon>Dothideomycetidae</taxon>
        <taxon>Mycosphaerellales</taxon>
        <taxon>Teratosphaeriaceae</taxon>
        <taxon>Meristemomyces</taxon>
    </lineage>
</organism>
<dbReference type="AlphaFoldDB" id="A0AAN7T8B7"/>
<name>A0AAN7T8B7_9PEZI</name>
<dbReference type="Gene3D" id="3.90.190.10">
    <property type="entry name" value="Protein tyrosine phosphatase superfamily"/>
    <property type="match status" value="1"/>
</dbReference>